<dbReference type="SMART" id="SM00448">
    <property type="entry name" value="REC"/>
    <property type="match status" value="1"/>
</dbReference>
<dbReference type="InterPro" id="IPR003594">
    <property type="entry name" value="HATPase_dom"/>
</dbReference>
<dbReference type="CDD" id="cd00082">
    <property type="entry name" value="HisKA"/>
    <property type="match status" value="1"/>
</dbReference>
<dbReference type="InterPro" id="IPR036890">
    <property type="entry name" value="HATPase_C_sf"/>
</dbReference>
<dbReference type="SUPFAM" id="SSF52172">
    <property type="entry name" value="CheY-like"/>
    <property type="match status" value="1"/>
</dbReference>
<evidence type="ECO:0000256" key="7">
    <source>
        <dbReference type="ARBA" id="ARBA00022840"/>
    </source>
</evidence>
<dbReference type="SUPFAM" id="SSF55874">
    <property type="entry name" value="ATPase domain of HSP90 chaperone/DNA topoisomerase II/histidine kinase"/>
    <property type="match status" value="1"/>
</dbReference>
<dbReference type="Pfam" id="PF00989">
    <property type="entry name" value="PAS"/>
    <property type="match status" value="1"/>
</dbReference>
<dbReference type="Gene3D" id="3.30.565.10">
    <property type="entry name" value="Histidine kinase-like ATPase, C-terminal domain"/>
    <property type="match status" value="1"/>
</dbReference>
<keyword evidence="7" id="KW-0067">ATP-binding</keyword>
<dbReference type="PANTHER" id="PTHR43065:SF46">
    <property type="entry name" value="C4-DICARBOXYLATE TRANSPORT SENSOR PROTEIN DCTB"/>
    <property type="match status" value="1"/>
</dbReference>
<dbReference type="InterPro" id="IPR005467">
    <property type="entry name" value="His_kinase_dom"/>
</dbReference>
<evidence type="ECO:0000256" key="2">
    <source>
        <dbReference type="ARBA" id="ARBA00012438"/>
    </source>
</evidence>
<name>Q2W566_PARM1</name>
<dbReference type="PANTHER" id="PTHR43065">
    <property type="entry name" value="SENSOR HISTIDINE KINASE"/>
    <property type="match status" value="1"/>
</dbReference>
<comment type="catalytic activity">
    <reaction evidence="1">
        <text>ATP + protein L-histidine = ADP + protein N-phospho-L-histidine.</text>
        <dbReference type="EC" id="2.7.13.3"/>
    </reaction>
</comment>
<dbReference type="Pfam" id="PF02518">
    <property type="entry name" value="HATPase_c"/>
    <property type="match status" value="1"/>
</dbReference>
<evidence type="ECO:0000256" key="4">
    <source>
        <dbReference type="ARBA" id="ARBA00022679"/>
    </source>
</evidence>
<evidence type="ECO:0000259" key="11">
    <source>
        <dbReference type="PROSITE" id="PS50109"/>
    </source>
</evidence>
<dbReference type="InterPro" id="IPR000014">
    <property type="entry name" value="PAS"/>
</dbReference>
<feature type="region of interest" description="Disordered" evidence="10">
    <location>
        <begin position="1"/>
        <end position="56"/>
    </location>
</feature>
<dbReference type="NCBIfam" id="TIGR00229">
    <property type="entry name" value="sensory_box"/>
    <property type="match status" value="1"/>
</dbReference>
<organism evidence="15 16">
    <name type="scientific">Paramagnetospirillum magneticum (strain ATCC 700264 / AMB-1)</name>
    <name type="common">Magnetospirillum magneticum</name>
    <dbReference type="NCBI Taxonomy" id="342108"/>
    <lineage>
        <taxon>Bacteria</taxon>
        <taxon>Pseudomonadati</taxon>
        <taxon>Pseudomonadota</taxon>
        <taxon>Alphaproteobacteria</taxon>
        <taxon>Rhodospirillales</taxon>
        <taxon>Magnetospirillaceae</taxon>
        <taxon>Paramagnetospirillum</taxon>
    </lineage>
</organism>
<dbReference type="Pfam" id="PF13185">
    <property type="entry name" value="GAF_2"/>
    <property type="match status" value="1"/>
</dbReference>
<keyword evidence="3 9" id="KW-0597">Phosphoprotein</keyword>
<sequence length="739" mass="79765">MAHGTLAEDEPAAKHGRAPGSRGGIIRLRRPGGTVSSLQSRERAAMSRDSDTNTGRRRIDQAANLLVRTTEALLQASDELELLEQICLIGIEAGHCLSWIGYAGRPPERQVTVMARAGQAVGYLDDIAISWNNDAFGQGPTGTAIRTGQPYVVADTKTDPAFAPWRHKAELHGFRSGVALPLGEGEQKIGALMYYATQPQMFDAQVVGMLMGVARNLSHGITTLRMRARHQQVARELAESEQRYRSLVELAPDAIVVHGHGSILFANQAAIHAFGASSRAPLTGKPVLDLVHPDSRGDALERLETPPPGHILNHYRLLRLDGTPFEAEVLACSISFRGLPARLLVVRDISERTRVQETLMQTAKLATLGEMAAGLVHELSQPLNIIRLASEGAMMLIERDKATQEFQTQQFALIAEQCERTAEIIDDIRIFSRRDTTPVQVFDAALAVRSAIEVLEGQFRPDGISVDLDLPIGPLPVSGRRIQLEQVTMNLLNNAHHALRDSKDAMPADWIGKIIVRANRQGDNVEIVIADNGPGIPDSMKAHLFEPFFTTKEAGRGTGLGLSVSHGLVTAMKGGLILREGGEGATFVITLPLDLEAAGPQPLPALSPGRTPAAVSADAHILVVDDEATAAETLARYLRELGYRVSIAGTGIEAWALFSEDPADVVITDLRMPAGNGEQLVEKLRDFDPLLPIVIVTGHLGATERVAANLEDDRCAVLKKPVALGQLGDLVTVFLQPPT</sequence>
<dbReference type="HOGENOM" id="CLU_000445_114_51_5"/>
<keyword evidence="8" id="KW-0902">Two-component regulatory system</keyword>
<evidence type="ECO:0000313" key="15">
    <source>
        <dbReference type="EMBL" id="BAE51009.1"/>
    </source>
</evidence>
<feature type="modified residue" description="4-aspartylphosphate" evidence="9">
    <location>
        <position position="669"/>
    </location>
</feature>
<evidence type="ECO:0000256" key="1">
    <source>
        <dbReference type="ARBA" id="ARBA00000085"/>
    </source>
</evidence>
<dbReference type="GO" id="GO:0005524">
    <property type="term" value="F:ATP binding"/>
    <property type="evidence" value="ECO:0007669"/>
    <property type="project" value="UniProtKB-KW"/>
</dbReference>
<proteinExistence type="predicted"/>
<gene>
    <name evidence="15" type="ordered locus">amb2205</name>
</gene>
<evidence type="ECO:0000256" key="8">
    <source>
        <dbReference type="ARBA" id="ARBA00023012"/>
    </source>
</evidence>
<feature type="domain" description="Rhodanese" evidence="14">
    <location>
        <begin position="615"/>
        <end position="664"/>
    </location>
</feature>
<dbReference type="Gene3D" id="1.10.287.130">
    <property type="match status" value="1"/>
</dbReference>
<dbReference type="InterPro" id="IPR013767">
    <property type="entry name" value="PAS_fold"/>
</dbReference>
<dbReference type="InterPro" id="IPR035965">
    <property type="entry name" value="PAS-like_dom_sf"/>
</dbReference>
<dbReference type="SUPFAM" id="SSF55785">
    <property type="entry name" value="PYP-like sensor domain (PAS domain)"/>
    <property type="match status" value="1"/>
</dbReference>
<protein>
    <recommendedName>
        <fullName evidence="2">histidine kinase</fullName>
        <ecNumber evidence="2">2.7.13.3</ecNumber>
    </recommendedName>
</protein>
<dbReference type="PROSITE" id="PS50206">
    <property type="entry name" value="RHODANESE_3"/>
    <property type="match status" value="1"/>
</dbReference>
<keyword evidence="5" id="KW-0547">Nucleotide-binding</keyword>
<feature type="compositionally biased region" description="Basic and acidic residues" evidence="10">
    <location>
        <begin position="40"/>
        <end position="51"/>
    </location>
</feature>
<accession>Q2W566</accession>
<dbReference type="PROSITE" id="PS50110">
    <property type="entry name" value="RESPONSE_REGULATORY"/>
    <property type="match status" value="1"/>
</dbReference>
<evidence type="ECO:0000313" key="16">
    <source>
        <dbReference type="Proteomes" id="UP000007058"/>
    </source>
</evidence>
<dbReference type="Proteomes" id="UP000007058">
    <property type="component" value="Chromosome"/>
</dbReference>
<reference evidence="15 16" key="1">
    <citation type="journal article" date="2005" name="DNA Res.">
        <title>Complete genome sequence of the facultative anaerobic magnetotactic bacterium Magnetospirillum sp. strain AMB-1.</title>
        <authorList>
            <person name="Matsunaga T."/>
            <person name="Okamura Y."/>
            <person name="Fukuda Y."/>
            <person name="Wahyudi A.T."/>
            <person name="Murase Y."/>
            <person name="Takeyama H."/>
        </authorList>
    </citation>
    <scope>NUCLEOTIDE SEQUENCE [LARGE SCALE GENOMIC DNA]</scope>
    <source>
        <strain evidence="16">ATCC 700264 / AMB-1</strain>
    </source>
</reference>
<dbReference type="PRINTS" id="PR00344">
    <property type="entry name" value="BCTRLSENSOR"/>
</dbReference>
<evidence type="ECO:0000256" key="6">
    <source>
        <dbReference type="ARBA" id="ARBA00022777"/>
    </source>
</evidence>
<evidence type="ECO:0000259" key="13">
    <source>
        <dbReference type="PROSITE" id="PS50112"/>
    </source>
</evidence>
<dbReference type="EC" id="2.7.13.3" evidence="2"/>
<dbReference type="GO" id="GO:0000155">
    <property type="term" value="F:phosphorelay sensor kinase activity"/>
    <property type="evidence" value="ECO:0007669"/>
    <property type="project" value="InterPro"/>
</dbReference>
<evidence type="ECO:0000256" key="3">
    <source>
        <dbReference type="ARBA" id="ARBA00022553"/>
    </source>
</evidence>
<dbReference type="STRING" id="342108.amb2205"/>
<dbReference type="SMART" id="SM00091">
    <property type="entry name" value="PAS"/>
    <property type="match status" value="1"/>
</dbReference>
<dbReference type="InterPro" id="IPR004358">
    <property type="entry name" value="Sig_transdc_His_kin-like_C"/>
</dbReference>
<dbReference type="InterPro" id="IPR011006">
    <property type="entry name" value="CheY-like_superfamily"/>
</dbReference>
<dbReference type="InterPro" id="IPR001789">
    <property type="entry name" value="Sig_transdc_resp-reg_receiver"/>
</dbReference>
<dbReference type="InterPro" id="IPR003018">
    <property type="entry name" value="GAF"/>
</dbReference>
<dbReference type="KEGG" id="mag:amb2205"/>
<dbReference type="GO" id="GO:0006355">
    <property type="term" value="P:regulation of DNA-templated transcription"/>
    <property type="evidence" value="ECO:0007669"/>
    <property type="project" value="InterPro"/>
</dbReference>
<evidence type="ECO:0000256" key="9">
    <source>
        <dbReference type="PROSITE-ProRule" id="PRU00169"/>
    </source>
</evidence>
<evidence type="ECO:0000259" key="12">
    <source>
        <dbReference type="PROSITE" id="PS50110"/>
    </source>
</evidence>
<keyword evidence="4" id="KW-0808">Transferase</keyword>
<dbReference type="InterPro" id="IPR029016">
    <property type="entry name" value="GAF-like_dom_sf"/>
</dbReference>
<dbReference type="CDD" id="cd00075">
    <property type="entry name" value="HATPase"/>
    <property type="match status" value="1"/>
</dbReference>
<dbReference type="InterPro" id="IPR003661">
    <property type="entry name" value="HisK_dim/P_dom"/>
</dbReference>
<dbReference type="SUPFAM" id="SSF47384">
    <property type="entry name" value="Homodimeric domain of signal transducing histidine kinase"/>
    <property type="match status" value="1"/>
</dbReference>
<dbReference type="Gene3D" id="3.40.50.2300">
    <property type="match status" value="1"/>
</dbReference>
<dbReference type="Gene3D" id="3.30.450.20">
    <property type="entry name" value="PAS domain"/>
    <property type="match status" value="1"/>
</dbReference>
<dbReference type="PROSITE" id="PS50109">
    <property type="entry name" value="HIS_KIN"/>
    <property type="match status" value="1"/>
</dbReference>
<dbReference type="AlphaFoldDB" id="Q2W566"/>
<feature type="domain" description="Histidine kinase" evidence="11">
    <location>
        <begin position="374"/>
        <end position="595"/>
    </location>
</feature>
<dbReference type="CDD" id="cd00130">
    <property type="entry name" value="PAS"/>
    <property type="match status" value="1"/>
</dbReference>
<dbReference type="PROSITE" id="PS50112">
    <property type="entry name" value="PAS"/>
    <property type="match status" value="1"/>
</dbReference>
<dbReference type="SMART" id="SM00387">
    <property type="entry name" value="HATPase_c"/>
    <property type="match status" value="1"/>
</dbReference>
<dbReference type="SMART" id="SM00388">
    <property type="entry name" value="HisKA"/>
    <property type="match status" value="1"/>
</dbReference>
<dbReference type="Pfam" id="PF00072">
    <property type="entry name" value="Response_reg"/>
    <property type="match status" value="1"/>
</dbReference>
<keyword evidence="6 15" id="KW-0418">Kinase</keyword>
<evidence type="ECO:0000256" key="5">
    <source>
        <dbReference type="ARBA" id="ARBA00022741"/>
    </source>
</evidence>
<dbReference type="CDD" id="cd00156">
    <property type="entry name" value="REC"/>
    <property type="match status" value="1"/>
</dbReference>
<evidence type="ECO:0000256" key="10">
    <source>
        <dbReference type="SAM" id="MobiDB-lite"/>
    </source>
</evidence>
<dbReference type="Gene3D" id="3.30.450.40">
    <property type="match status" value="1"/>
</dbReference>
<keyword evidence="16" id="KW-1185">Reference proteome</keyword>
<dbReference type="InterPro" id="IPR036097">
    <property type="entry name" value="HisK_dim/P_sf"/>
</dbReference>
<dbReference type="InterPro" id="IPR001763">
    <property type="entry name" value="Rhodanese-like_dom"/>
</dbReference>
<dbReference type="EMBL" id="AP007255">
    <property type="protein sequence ID" value="BAE51009.1"/>
    <property type="molecule type" value="Genomic_DNA"/>
</dbReference>
<dbReference type="SUPFAM" id="SSF55781">
    <property type="entry name" value="GAF domain-like"/>
    <property type="match status" value="1"/>
</dbReference>
<feature type="domain" description="PAS" evidence="13">
    <location>
        <begin position="240"/>
        <end position="304"/>
    </location>
</feature>
<dbReference type="Pfam" id="PF00512">
    <property type="entry name" value="HisKA"/>
    <property type="match status" value="1"/>
</dbReference>
<evidence type="ECO:0000259" key="14">
    <source>
        <dbReference type="PROSITE" id="PS50206"/>
    </source>
</evidence>
<feature type="domain" description="Response regulatory" evidence="12">
    <location>
        <begin position="620"/>
        <end position="735"/>
    </location>
</feature>